<protein>
    <recommendedName>
        <fullName evidence="5">RRM domain-containing protein</fullName>
    </recommendedName>
</protein>
<keyword evidence="2 3" id="KW-0694">RNA-binding</keyword>
<name>A0A8D0AKI3_SANLU</name>
<dbReference type="Pfam" id="PF00076">
    <property type="entry name" value="RRM_1"/>
    <property type="match status" value="1"/>
</dbReference>
<reference evidence="6" key="2">
    <citation type="submission" date="2025-09" db="UniProtKB">
        <authorList>
            <consortium name="Ensembl"/>
        </authorList>
    </citation>
    <scope>IDENTIFICATION</scope>
</reference>
<feature type="signal peptide" evidence="4">
    <location>
        <begin position="1"/>
        <end position="20"/>
    </location>
</feature>
<dbReference type="GeneTree" id="ENSGT00940000167175"/>
<feature type="chain" id="PRO_5034763350" description="RRM domain-containing protein" evidence="4">
    <location>
        <begin position="21"/>
        <end position="255"/>
    </location>
</feature>
<keyword evidence="4" id="KW-0732">Signal</keyword>
<dbReference type="SUPFAM" id="SSF54928">
    <property type="entry name" value="RNA-binding domain, RBD"/>
    <property type="match status" value="1"/>
</dbReference>
<feature type="domain" description="RRM" evidence="5">
    <location>
        <begin position="111"/>
        <end position="189"/>
    </location>
</feature>
<dbReference type="PANTHER" id="PTHR48032:SF6">
    <property type="entry name" value="RNA-BINDING (RRM_RBD_RNP MOTIFS) FAMILY PROTEIN"/>
    <property type="match status" value="1"/>
</dbReference>
<dbReference type="InterPro" id="IPR012677">
    <property type="entry name" value="Nucleotide-bd_a/b_plait_sf"/>
</dbReference>
<evidence type="ECO:0000313" key="6">
    <source>
        <dbReference type="Ensembl" id="ENSSLUP00000054013.1"/>
    </source>
</evidence>
<accession>A0A8D0AKI3</accession>
<dbReference type="Proteomes" id="UP000694568">
    <property type="component" value="Unplaced"/>
</dbReference>
<dbReference type="Gene3D" id="3.30.70.330">
    <property type="match status" value="1"/>
</dbReference>
<dbReference type="InterPro" id="IPR035979">
    <property type="entry name" value="RBD_domain_sf"/>
</dbReference>
<reference evidence="6" key="1">
    <citation type="submission" date="2025-08" db="UniProtKB">
        <authorList>
            <consortium name="Ensembl"/>
        </authorList>
    </citation>
    <scope>IDENTIFICATION</scope>
</reference>
<evidence type="ECO:0000313" key="7">
    <source>
        <dbReference type="Proteomes" id="UP000694568"/>
    </source>
</evidence>
<evidence type="ECO:0000256" key="1">
    <source>
        <dbReference type="ARBA" id="ARBA00022737"/>
    </source>
</evidence>
<sequence length="255" mass="27842">MVPFSVPLHLVSLSCGLVRGEVSVSIGPQLPVEGVHMILGNDLAGDKVWAVGVPNVVKPPVSSSVVAPSARPQGSDNIFPKPLVVEGHNVDLKRAIAWDVANNPDILANVKKVFVGGVRNHIKADNLTKYFSEFGVVEKAVIISDKQTGRKRGFGFVFKDTDSVTKAMLTKYHVINGNKVEVKKALARQEVSTGGCKRGRRKGIHGYGRGYGGYDEGGYPNQRLMRWSQICVMQQCVSSISLVKVELYCIFNYFI</sequence>
<dbReference type="PROSITE" id="PS50102">
    <property type="entry name" value="RRM"/>
    <property type="match status" value="1"/>
</dbReference>
<dbReference type="Ensembl" id="ENSSLUT00000055601.1">
    <property type="protein sequence ID" value="ENSSLUP00000054013.1"/>
    <property type="gene ID" value="ENSSLUG00000023388.1"/>
</dbReference>
<dbReference type="PANTHER" id="PTHR48032">
    <property type="entry name" value="RNA-BINDING PROTEIN MUSASHI HOMOLOG RBP6"/>
    <property type="match status" value="1"/>
</dbReference>
<dbReference type="InterPro" id="IPR000504">
    <property type="entry name" value="RRM_dom"/>
</dbReference>
<organism evidence="6 7">
    <name type="scientific">Sander lucioperca</name>
    <name type="common">Pike-perch</name>
    <name type="synonym">Perca lucioperca</name>
    <dbReference type="NCBI Taxonomy" id="283035"/>
    <lineage>
        <taxon>Eukaryota</taxon>
        <taxon>Metazoa</taxon>
        <taxon>Chordata</taxon>
        <taxon>Craniata</taxon>
        <taxon>Vertebrata</taxon>
        <taxon>Euteleostomi</taxon>
        <taxon>Actinopterygii</taxon>
        <taxon>Neopterygii</taxon>
        <taxon>Teleostei</taxon>
        <taxon>Neoteleostei</taxon>
        <taxon>Acanthomorphata</taxon>
        <taxon>Eupercaria</taxon>
        <taxon>Perciformes</taxon>
        <taxon>Percoidei</taxon>
        <taxon>Percidae</taxon>
        <taxon>Luciopercinae</taxon>
        <taxon>Sander</taxon>
    </lineage>
</organism>
<evidence type="ECO:0000256" key="2">
    <source>
        <dbReference type="ARBA" id="ARBA00022884"/>
    </source>
</evidence>
<dbReference type="SMART" id="SM00360">
    <property type="entry name" value="RRM"/>
    <property type="match status" value="1"/>
</dbReference>
<dbReference type="GO" id="GO:0006417">
    <property type="term" value="P:regulation of translation"/>
    <property type="evidence" value="ECO:0007669"/>
    <property type="project" value="TreeGrafter"/>
</dbReference>
<keyword evidence="1" id="KW-0677">Repeat</keyword>
<evidence type="ECO:0000256" key="4">
    <source>
        <dbReference type="SAM" id="SignalP"/>
    </source>
</evidence>
<dbReference type="AlphaFoldDB" id="A0A8D0AKI3"/>
<keyword evidence="7" id="KW-1185">Reference proteome</keyword>
<evidence type="ECO:0000259" key="5">
    <source>
        <dbReference type="PROSITE" id="PS50102"/>
    </source>
</evidence>
<evidence type="ECO:0000256" key="3">
    <source>
        <dbReference type="PROSITE-ProRule" id="PRU00176"/>
    </source>
</evidence>
<proteinExistence type="predicted"/>
<dbReference type="GO" id="GO:0003729">
    <property type="term" value="F:mRNA binding"/>
    <property type="evidence" value="ECO:0007669"/>
    <property type="project" value="TreeGrafter"/>
</dbReference>